<dbReference type="Pfam" id="PF01381">
    <property type="entry name" value="HTH_3"/>
    <property type="match status" value="1"/>
</dbReference>
<dbReference type="Gene3D" id="1.10.260.40">
    <property type="entry name" value="lambda repressor-like DNA-binding domains"/>
    <property type="match status" value="1"/>
</dbReference>
<dbReference type="InterPro" id="IPR001387">
    <property type="entry name" value="Cro/C1-type_HTH"/>
</dbReference>
<proteinExistence type="predicted"/>
<keyword evidence="2" id="KW-0614">Plasmid</keyword>
<sequence>MSFRSARLAAGLSVKQVIEKLKVTDAAVYMWETGTQAPRASRLPEIAELYGCTVDELLKKEADK</sequence>
<organism evidence="2 3">
    <name type="scientific">Vescimonas fastidiosa</name>
    <dbReference type="NCBI Taxonomy" id="2714353"/>
    <lineage>
        <taxon>Bacteria</taxon>
        <taxon>Bacillati</taxon>
        <taxon>Bacillota</taxon>
        <taxon>Clostridia</taxon>
        <taxon>Eubacteriales</taxon>
        <taxon>Oscillospiraceae</taxon>
        <taxon>Vescimonas</taxon>
    </lineage>
</organism>
<dbReference type="Proteomes" id="UP000681343">
    <property type="component" value="Plasmid pMM35_01"/>
</dbReference>
<name>A0A810PZI0_9FIRM</name>
<evidence type="ECO:0000313" key="3">
    <source>
        <dbReference type="Proteomes" id="UP000681343"/>
    </source>
</evidence>
<evidence type="ECO:0000313" key="2">
    <source>
        <dbReference type="EMBL" id="BCK79442.1"/>
    </source>
</evidence>
<protein>
    <recommendedName>
        <fullName evidence="1">HTH cro/C1-type domain-containing protein</fullName>
    </recommendedName>
</protein>
<dbReference type="CDD" id="cd00093">
    <property type="entry name" value="HTH_XRE"/>
    <property type="match status" value="1"/>
</dbReference>
<dbReference type="RefSeq" id="WP_212821037.1">
    <property type="nucleotide sequence ID" value="NZ_AP023416.1"/>
</dbReference>
<dbReference type="InterPro" id="IPR010982">
    <property type="entry name" value="Lambda_DNA-bd_dom_sf"/>
</dbReference>
<dbReference type="EMBL" id="AP023416">
    <property type="protein sequence ID" value="BCK79442.1"/>
    <property type="molecule type" value="Genomic_DNA"/>
</dbReference>
<dbReference type="SMART" id="SM00530">
    <property type="entry name" value="HTH_XRE"/>
    <property type="match status" value="1"/>
</dbReference>
<dbReference type="PROSITE" id="PS50943">
    <property type="entry name" value="HTH_CROC1"/>
    <property type="match status" value="1"/>
</dbReference>
<keyword evidence="3" id="KW-1185">Reference proteome</keyword>
<feature type="domain" description="HTH cro/C1-type" evidence="1">
    <location>
        <begin position="3"/>
        <end position="57"/>
    </location>
</feature>
<evidence type="ECO:0000259" key="1">
    <source>
        <dbReference type="PROSITE" id="PS50943"/>
    </source>
</evidence>
<geneLocation type="plasmid" evidence="2 3">
    <name>pMM35_01</name>
</geneLocation>
<reference evidence="2" key="1">
    <citation type="submission" date="2020-09" db="EMBL/GenBank/DDBJ databases">
        <title>New species isolated from human feces.</title>
        <authorList>
            <person name="Kitahara M."/>
            <person name="Shigeno Y."/>
            <person name="Shime M."/>
            <person name="Matsumoto Y."/>
            <person name="Nakamura S."/>
            <person name="Motooka D."/>
            <person name="Fukuoka S."/>
            <person name="Nishikawa H."/>
            <person name="Benno Y."/>
        </authorList>
    </citation>
    <scope>NUCLEOTIDE SEQUENCE</scope>
    <source>
        <strain evidence="2">MM35</strain>
        <plasmid evidence="2">pMM35_01</plasmid>
    </source>
</reference>
<dbReference type="GO" id="GO:0003677">
    <property type="term" value="F:DNA binding"/>
    <property type="evidence" value="ECO:0007669"/>
    <property type="project" value="InterPro"/>
</dbReference>
<dbReference type="AlphaFoldDB" id="A0A810PZI0"/>
<dbReference type="KEGG" id="vfa:MM35RIKEN_16340"/>
<gene>
    <name evidence="2" type="ORF">MM35RIKEN_16340</name>
</gene>
<accession>A0A810PZI0</accession>
<dbReference type="SUPFAM" id="SSF47413">
    <property type="entry name" value="lambda repressor-like DNA-binding domains"/>
    <property type="match status" value="1"/>
</dbReference>